<keyword evidence="1" id="KW-1133">Transmembrane helix</keyword>
<accession>A0A520S6K3</accession>
<evidence type="ECO:0000313" key="2">
    <source>
        <dbReference type="EMBL" id="RZO78081.1"/>
    </source>
</evidence>
<protein>
    <submittedName>
        <fullName evidence="2">Uncharacterized protein</fullName>
    </submittedName>
</protein>
<keyword evidence="1" id="KW-0472">Membrane</keyword>
<reference evidence="2 3" key="1">
    <citation type="submission" date="2019-02" db="EMBL/GenBank/DDBJ databases">
        <title>Prokaryotic population dynamics and viral predation in marine succession experiment using metagenomics: the confinement effect.</title>
        <authorList>
            <person name="Haro-Moreno J.M."/>
            <person name="Rodriguez-Valera F."/>
            <person name="Lopez-Perez M."/>
        </authorList>
    </citation>
    <scope>NUCLEOTIDE SEQUENCE [LARGE SCALE GENOMIC DNA]</scope>
    <source>
        <strain evidence="2">MED-G158</strain>
    </source>
</reference>
<dbReference type="Proteomes" id="UP000320404">
    <property type="component" value="Unassembled WGS sequence"/>
</dbReference>
<evidence type="ECO:0000313" key="3">
    <source>
        <dbReference type="Proteomes" id="UP000320404"/>
    </source>
</evidence>
<name>A0A520S6K3_9GAMM</name>
<sequence>MKEADYELVLDVMHKHREEGVSLMALARETGQRLPDLQKFMRAHRKCFVMVDATKYKLNPAPPINGNVGSVRFRLRSEAAKKRQQTIGMWVAITVAITSVFYAINNMF</sequence>
<gene>
    <name evidence="2" type="ORF">EVA69_00915</name>
</gene>
<evidence type="ECO:0000256" key="1">
    <source>
        <dbReference type="SAM" id="Phobius"/>
    </source>
</evidence>
<keyword evidence="1" id="KW-0812">Transmembrane</keyword>
<organism evidence="2 3">
    <name type="scientific">OM182 bacterium</name>
    <dbReference type="NCBI Taxonomy" id="2510334"/>
    <lineage>
        <taxon>Bacteria</taxon>
        <taxon>Pseudomonadati</taxon>
        <taxon>Pseudomonadota</taxon>
        <taxon>Gammaproteobacteria</taxon>
        <taxon>OMG group</taxon>
        <taxon>OM182 clade</taxon>
    </lineage>
</organism>
<comment type="caution">
    <text evidence="2">The sequence shown here is derived from an EMBL/GenBank/DDBJ whole genome shotgun (WGS) entry which is preliminary data.</text>
</comment>
<dbReference type="AlphaFoldDB" id="A0A520S6K3"/>
<proteinExistence type="predicted"/>
<dbReference type="EMBL" id="SHAH01000006">
    <property type="protein sequence ID" value="RZO78081.1"/>
    <property type="molecule type" value="Genomic_DNA"/>
</dbReference>
<feature type="transmembrane region" description="Helical" evidence="1">
    <location>
        <begin position="86"/>
        <end position="104"/>
    </location>
</feature>